<name>A0AAV0J2R8_9ROSI</name>
<accession>A0AAV0J2R8</accession>
<proteinExistence type="predicted"/>
<evidence type="ECO:0000313" key="2">
    <source>
        <dbReference type="Proteomes" id="UP001154282"/>
    </source>
</evidence>
<protein>
    <submittedName>
        <fullName evidence="1">Uncharacterized protein</fullName>
    </submittedName>
</protein>
<gene>
    <name evidence="1" type="ORF">LITE_LOCUS12335</name>
</gene>
<organism evidence="1 2">
    <name type="scientific">Linum tenue</name>
    <dbReference type="NCBI Taxonomy" id="586396"/>
    <lineage>
        <taxon>Eukaryota</taxon>
        <taxon>Viridiplantae</taxon>
        <taxon>Streptophyta</taxon>
        <taxon>Embryophyta</taxon>
        <taxon>Tracheophyta</taxon>
        <taxon>Spermatophyta</taxon>
        <taxon>Magnoliopsida</taxon>
        <taxon>eudicotyledons</taxon>
        <taxon>Gunneridae</taxon>
        <taxon>Pentapetalae</taxon>
        <taxon>rosids</taxon>
        <taxon>fabids</taxon>
        <taxon>Malpighiales</taxon>
        <taxon>Linaceae</taxon>
        <taxon>Linum</taxon>
    </lineage>
</organism>
<reference evidence="1" key="1">
    <citation type="submission" date="2022-08" db="EMBL/GenBank/DDBJ databases">
        <authorList>
            <person name="Gutierrez-Valencia J."/>
        </authorList>
    </citation>
    <scope>NUCLEOTIDE SEQUENCE</scope>
</reference>
<evidence type="ECO:0000313" key="1">
    <source>
        <dbReference type="EMBL" id="CAI0404124.1"/>
    </source>
</evidence>
<dbReference type="EMBL" id="CAMGYJ010000004">
    <property type="protein sequence ID" value="CAI0404124.1"/>
    <property type="molecule type" value="Genomic_DNA"/>
</dbReference>
<sequence length="56" mass="6145">MLTVSASKLWKLASLASPGIPISTTMPKVAQELGLGLKMVTIFQYHSTCRICTFHH</sequence>
<dbReference type="AlphaFoldDB" id="A0AAV0J2R8"/>
<keyword evidence="2" id="KW-1185">Reference proteome</keyword>
<dbReference type="Proteomes" id="UP001154282">
    <property type="component" value="Unassembled WGS sequence"/>
</dbReference>
<comment type="caution">
    <text evidence="1">The sequence shown here is derived from an EMBL/GenBank/DDBJ whole genome shotgun (WGS) entry which is preliminary data.</text>
</comment>